<keyword evidence="3" id="KW-0479">Metal-binding</keyword>
<proteinExistence type="predicted"/>
<evidence type="ECO:0000256" key="7">
    <source>
        <dbReference type="ARBA" id="ARBA00023291"/>
    </source>
</evidence>
<keyword evidence="4" id="KW-0249">Electron transport</keyword>
<evidence type="ECO:0000256" key="1">
    <source>
        <dbReference type="ARBA" id="ARBA00001927"/>
    </source>
</evidence>
<keyword evidence="7" id="KW-0003">3Fe-4S</keyword>
<comment type="caution">
    <text evidence="8">The sequence shown here is derived from an EMBL/GenBank/DDBJ whole genome shotgun (WGS) entry which is preliminary data.</text>
</comment>
<dbReference type="Gene3D" id="3.30.70.20">
    <property type="match status" value="1"/>
</dbReference>
<keyword evidence="6" id="KW-0411">Iron-sulfur</keyword>
<dbReference type="PANTHER" id="PTHR36923">
    <property type="entry name" value="FERREDOXIN"/>
    <property type="match status" value="1"/>
</dbReference>
<dbReference type="Proteomes" id="UP000477722">
    <property type="component" value="Unassembled WGS sequence"/>
</dbReference>
<dbReference type="SUPFAM" id="SSF54862">
    <property type="entry name" value="4Fe-4S ferredoxins"/>
    <property type="match status" value="1"/>
</dbReference>
<name>A0A6G4X6D6_9ACTN</name>
<comment type="cofactor">
    <cofactor evidence="1">
        <name>[3Fe-4S] cluster</name>
        <dbReference type="ChEBI" id="CHEBI:21137"/>
    </cofactor>
</comment>
<dbReference type="EMBL" id="JAAKZZ010000581">
    <property type="protein sequence ID" value="NGO72958.1"/>
    <property type="molecule type" value="Genomic_DNA"/>
</dbReference>
<evidence type="ECO:0000313" key="8">
    <source>
        <dbReference type="EMBL" id="NGO72958.1"/>
    </source>
</evidence>
<keyword evidence="9" id="KW-1185">Reference proteome</keyword>
<accession>A0A6G4X6D6</accession>
<reference evidence="8 9" key="1">
    <citation type="submission" date="2020-02" db="EMBL/GenBank/DDBJ databases">
        <title>Whole-genome analyses of novel actinobacteria.</title>
        <authorList>
            <person name="Sahin N."/>
            <person name="Tatar D."/>
        </authorList>
    </citation>
    <scope>NUCLEOTIDE SEQUENCE [LARGE SCALE GENOMIC DNA]</scope>
    <source>
        <strain evidence="8 9">SB3404</strain>
    </source>
</reference>
<organism evidence="8 9">
    <name type="scientific">Streptomyces boncukensis</name>
    <dbReference type="NCBI Taxonomy" id="2711219"/>
    <lineage>
        <taxon>Bacteria</taxon>
        <taxon>Bacillati</taxon>
        <taxon>Actinomycetota</taxon>
        <taxon>Actinomycetes</taxon>
        <taxon>Kitasatosporales</taxon>
        <taxon>Streptomycetaceae</taxon>
        <taxon>Streptomyces</taxon>
    </lineage>
</organism>
<dbReference type="GO" id="GO:0046872">
    <property type="term" value="F:metal ion binding"/>
    <property type="evidence" value="ECO:0007669"/>
    <property type="project" value="UniProtKB-KW"/>
</dbReference>
<evidence type="ECO:0000256" key="4">
    <source>
        <dbReference type="ARBA" id="ARBA00022982"/>
    </source>
</evidence>
<evidence type="ECO:0000256" key="3">
    <source>
        <dbReference type="ARBA" id="ARBA00022723"/>
    </source>
</evidence>
<dbReference type="AlphaFoldDB" id="A0A6G4X6D6"/>
<protein>
    <submittedName>
        <fullName evidence="8">Ferredoxin</fullName>
    </submittedName>
</protein>
<dbReference type="PANTHER" id="PTHR36923:SF3">
    <property type="entry name" value="FERREDOXIN"/>
    <property type="match status" value="1"/>
</dbReference>
<keyword evidence="2" id="KW-0813">Transport</keyword>
<keyword evidence="5" id="KW-0408">Iron</keyword>
<evidence type="ECO:0000256" key="2">
    <source>
        <dbReference type="ARBA" id="ARBA00022448"/>
    </source>
</evidence>
<evidence type="ECO:0000256" key="5">
    <source>
        <dbReference type="ARBA" id="ARBA00023004"/>
    </source>
</evidence>
<dbReference type="InterPro" id="IPR051269">
    <property type="entry name" value="Fe-S_cluster_ET"/>
</dbReference>
<dbReference type="Pfam" id="PF13459">
    <property type="entry name" value="Fer4_15"/>
    <property type="match status" value="1"/>
</dbReference>
<dbReference type="GO" id="GO:0051538">
    <property type="term" value="F:3 iron, 4 sulfur cluster binding"/>
    <property type="evidence" value="ECO:0007669"/>
    <property type="project" value="UniProtKB-KW"/>
</dbReference>
<gene>
    <name evidence="8" type="ORF">G5C65_32390</name>
</gene>
<dbReference type="RefSeq" id="WP_165302613.1">
    <property type="nucleotide sequence ID" value="NZ_JAAKZZ010000581.1"/>
</dbReference>
<evidence type="ECO:0000313" key="9">
    <source>
        <dbReference type="Proteomes" id="UP000477722"/>
    </source>
</evidence>
<evidence type="ECO:0000256" key="6">
    <source>
        <dbReference type="ARBA" id="ARBA00023014"/>
    </source>
</evidence>
<sequence>MRVRVDAGRCMGHAMCESLAGEVYEVTDDGFNEMGEFEVPEELRAVAVRGASACPEGAIALTGEGTDR</sequence>